<dbReference type="AlphaFoldDB" id="A0A8J2JHT5"/>
<sequence>MILSTPECNTLTAERFTFFTLNEERAAQCVPSAYNISPPTIVPTTKGSAQQNIISGVAASAGYASINLRLFCGACGWYFEGGVNACADFCNFGERANEAIELGIPDLVQVLWGNKTLMVRYCPSWDQETIIRIRRRHKSNSNMRPGPFLPLMPLLLKREFGKEHILHVRPPQAGVTGNAPHVILVERTLEIKCCTKKGFCHSKWTIKEFFKGHPLVWESAEQVVSPHCSQCTTYIMPGFMASRNYIDDMGTQWVGESHTVTNGLR</sequence>
<evidence type="ECO:0000313" key="1">
    <source>
        <dbReference type="EMBL" id="CAG7652940.1"/>
    </source>
</evidence>
<gene>
    <name evidence="1" type="ORF">AFUS01_LOCUS814</name>
</gene>
<dbReference type="EMBL" id="CAJVCH010004372">
    <property type="protein sequence ID" value="CAG7652940.1"/>
    <property type="molecule type" value="Genomic_DNA"/>
</dbReference>
<accession>A0A8J2JHT5</accession>
<proteinExistence type="predicted"/>
<dbReference type="Proteomes" id="UP000708208">
    <property type="component" value="Unassembled WGS sequence"/>
</dbReference>
<protein>
    <submittedName>
        <fullName evidence="1">Uncharacterized protein</fullName>
    </submittedName>
</protein>
<name>A0A8J2JHT5_9HEXA</name>
<keyword evidence="2" id="KW-1185">Reference proteome</keyword>
<organism evidence="1 2">
    <name type="scientific">Allacma fusca</name>
    <dbReference type="NCBI Taxonomy" id="39272"/>
    <lineage>
        <taxon>Eukaryota</taxon>
        <taxon>Metazoa</taxon>
        <taxon>Ecdysozoa</taxon>
        <taxon>Arthropoda</taxon>
        <taxon>Hexapoda</taxon>
        <taxon>Collembola</taxon>
        <taxon>Symphypleona</taxon>
        <taxon>Sminthuridae</taxon>
        <taxon>Allacma</taxon>
    </lineage>
</organism>
<reference evidence="1" key="1">
    <citation type="submission" date="2021-06" db="EMBL/GenBank/DDBJ databases">
        <authorList>
            <person name="Hodson N. C."/>
            <person name="Mongue J. A."/>
            <person name="Jaron S. K."/>
        </authorList>
    </citation>
    <scope>NUCLEOTIDE SEQUENCE</scope>
</reference>
<comment type="caution">
    <text evidence="1">The sequence shown here is derived from an EMBL/GenBank/DDBJ whole genome shotgun (WGS) entry which is preliminary data.</text>
</comment>
<evidence type="ECO:0000313" key="2">
    <source>
        <dbReference type="Proteomes" id="UP000708208"/>
    </source>
</evidence>